<dbReference type="PRINTS" id="PR00455">
    <property type="entry name" value="HTHTETR"/>
</dbReference>
<name>A0ABY5DZC5_9ACTN</name>
<evidence type="ECO:0000256" key="2">
    <source>
        <dbReference type="ARBA" id="ARBA00023125"/>
    </source>
</evidence>
<dbReference type="Proteomes" id="UP001056035">
    <property type="component" value="Chromosome"/>
</dbReference>
<dbReference type="Gene3D" id="1.10.357.10">
    <property type="entry name" value="Tetracycline Repressor, domain 2"/>
    <property type="match status" value="1"/>
</dbReference>
<dbReference type="InterPro" id="IPR036271">
    <property type="entry name" value="Tet_transcr_reg_TetR-rel_C_sf"/>
</dbReference>
<evidence type="ECO:0000313" key="7">
    <source>
        <dbReference type="EMBL" id="UTI65919.1"/>
    </source>
</evidence>
<dbReference type="EMBL" id="CP098502">
    <property type="protein sequence ID" value="UTI65919.1"/>
    <property type="molecule type" value="Genomic_DNA"/>
</dbReference>
<dbReference type="RefSeq" id="WP_254572597.1">
    <property type="nucleotide sequence ID" value="NZ_CP098502.1"/>
</dbReference>
<feature type="region of interest" description="Disordered" evidence="5">
    <location>
        <begin position="1"/>
        <end position="27"/>
    </location>
</feature>
<keyword evidence="1" id="KW-0805">Transcription regulation</keyword>
<feature type="DNA-binding region" description="H-T-H motif" evidence="4">
    <location>
        <begin position="51"/>
        <end position="70"/>
    </location>
</feature>
<protein>
    <submittedName>
        <fullName evidence="7">TetR/AcrR family transcriptional regulator</fullName>
    </submittedName>
</protein>
<dbReference type="PANTHER" id="PTHR30055:SF234">
    <property type="entry name" value="HTH-TYPE TRANSCRIPTIONAL REGULATOR BETI"/>
    <property type="match status" value="1"/>
</dbReference>
<dbReference type="SUPFAM" id="SSF46689">
    <property type="entry name" value="Homeodomain-like"/>
    <property type="match status" value="1"/>
</dbReference>
<accession>A0ABY5DZC5</accession>
<dbReference type="PROSITE" id="PS50977">
    <property type="entry name" value="HTH_TETR_2"/>
    <property type="match status" value="1"/>
</dbReference>
<dbReference type="InterPro" id="IPR050109">
    <property type="entry name" value="HTH-type_TetR-like_transc_reg"/>
</dbReference>
<dbReference type="PANTHER" id="PTHR30055">
    <property type="entry name" value="HTH-TYPE TRANSCRIPTIONAL REGULATOR RUTR"/>
    <property type="match status" value="1"/>
</dbReference>
<dbReference type="Pfam" id="PF00440">
    <property type="entry name" value="TetR_N"/>
    <property type="match status" value="1"/>
</dbReference>
<organism evidence="7 8">
    <name type="scientific">Paraconexibacter antarcticus</name>
    <dbReference type="NCBI Taxonomy" id="2949664"/>
    <lineage>
        <taxon>Bacteria</taxon>
        <taxon>Bacillati</taxon>
        <taxon>Actinomycetota</taxon>
        <taxon>Thermoleophilia</taxon>
        <taxon>Solirubrobacterales</taxon>
        <taxon>Paraconexibacteraceae</taxon>
        <taxon>Paraconexibacter</taxon>
    </lineage>
</organism>
<feature type="compositionally biased region" description="Basic residues" evidence="5">
    <location>
        <begin position="1"/>
        <end position="22"/>
    </location>
</feature>
<evidence type="ECO:0000259" key="6">
    <source>
        <dbReference type="PROSITE" id="PS50977"/>
    </source>
</evidence>
<dbReference type="InterPro" id="IPR009057">
    <property type="entry name" value="Homeodomain-like_sf"/>
</dbReference>
<dbReference type="InterPro" id="IPR001647">
    <property type="entry name" value="HTH_TetR"/>
</dbReference>
<feature type="domain" description="HTH tetR-type" evidence="6">
    <location>
        <begin position="28"/>
        <end position="88"/>
    </location>
</feature>
<keyword evidence="2 4" id="KW-0238">DNA-binding</keyword>
<evidence type="ECO:0000256" key="5">
    <source>
        <dbReference type="SAM" id="MobiDB-lite"/>
    </source>
</evidence>
<evidence type="ECO:0000256" key="1">
    <source>
        <dbReference type="ARBA" id="ARBA00023015"/>
    </source>
</evidence>
<gene>
    <name evidence="7" type="ORF">NBH00_06825</name>
</gene>
<dbReference type="SUPFAM" id="SSF48498">
    <property type="entry name" value="Tetracyclin repressor-like, C-terminal domain"/>
    <property type="match status" value="1"/>
</dbReference>
<sequence>MARSRRPPTPRKAAARPARRYAPRLSAPERREQLLEAALDVVREHGYAGLTMEAIARRAGVTKPVVYDAFNNRDDVMTTLLSAEEQRAVAEILTAIGAIATPAGGGPEDLAAFVVEAIGRVLRAITERPRSYELILLQVEGTPALVRERIDAGRATIVARVQQIVEGLTAGPDGTSQVDAELLALSIVGLGENAAVLALTDPEHFPAERFDRSLRQLLTAFLRFSAPAPARGAGRAG</sequence>
<keyword evidence="3" id="KW-0804">Transcription</keyword>
<evidence type="ECO:0000256" key="4">
    <source>
        <dbReference type="PROSITE-ProRule" id="PRU00335"/>
    </source>
</evidence>
<proteinExistence type="predicted"/>
<reference evidence="7 8" key="1">
    <citation type="submission" date="2022-06" db="EMBL/GenBank/DDBJ databases">
        <title>Paraconexibacter antarcticus.</title>
        <authorList>
            <person name="Kim C.S."/>
        </authorList>
    </citation>
    <scope>NUCLEOTIDE SEQUENCE [LARGE SCALE GENOMIC DNA]</scope>
    <source>
        <strain evidence="7 8">02-257</strain>
    </source>
</reference>
<evidence type="ECO:0000256" key="3">
    <source>
        <dbReference type="ARBA" id="ARBA00023163"/>
    </source>
</evidence>
<keyword evidence="8" id="KW-1185">Reference proteome</keyword>
<evidence type="ECO:0000313" key="8">
    <source>
        <dbReference type="Proteomes" id="UP001056035"/>
    </source>
</evidence>